<reference evidence="2 3" key="1">
    <citation type="journal article" date="2023" name="Nucleic Acids Res.">
        <title>The hologenome of Daphnia magna reveals possible DNA methylation and microbiome-mediated evolution of the host genome.</title>
        <authorList>
            <person name="Chaturvedi A."/>
            <person name="Li X."/>
            <person name="Dhandapani V."/>
            <person name="Marshall H."/>
            <person name="Kissane S."/>
            <person name="Cuenca-Cambronero M."/>
            <person name="Asole G."/>
            <person name="Calvet F."/>
            <person name="Ruiz-Romero M."/>
            <person name="Marangio P."/>
            <person name="Guigo R."/>
            <person name="Rago D."/>
            <person name="Mirbahai L."/>
            <person name="Eastwood N."/>
            <person name="Colbourne J.K."/>
            <person name="Zhou J."/>
            <person name="Mallon E."/>
            <person name="Orsini L."/>
        </authorList>
    </citation>
    <scope>NUCLEOTIDE SEQUENCE [LARGE SCALE GENOMIC DNA]</scope>
    <source>
        <strain evidence="2">LRV0_1</strain>
    </source>
</reference>
<keyword evidence="3" id="KW-1185">Reference proteome</keyword>
<dbReference type="Proteomes" id="UP001234178">
    <property type="component" value="Unassembled WGS sequence"/>
</dbReference>
<dbReference type="EMBL" id="JAOYFB010000004">
    <property type="protein sequence ID" value="KAK4012947.1"/>
    <property type="molecule type" value="Genomic_DNA"/>
</dbReference>
<comment type="caution">
    <text evidence="2">The sequence shown here is derived from an EMBL/GenBank/DDBJ whole genome shotgun (WGS) entry which is preliminary data.</text>
</comment>
<protein>
    <submittedName>
        <fullName evidence="2">Uncharacterized protein</fullName>
    </submittedName>
</protein>
<feature type="compositionally biased region" description="Basic residues" evidence="1">
    <location>
        <begin position="31"/>
        <end position="49"/>
    </location>
</feature>
<feature type="region of interest" description="Disordered" evidence="1">
    <location>
        <begin position="30"/>
        <end position="63"/>
    </location>
</feature>
<evidence type="ECO:0000313" key="2">
    <source>
        <dbReference type="EMBL" id="KAK4012947.1"/>
    </source>
</evidence>
<sequence length="63" mass="7164">MAVLATPQEHRQSRRGMHDVIFTCCYEKKSTSKRKKKGARERVALKRVTHSSQTEKASDFGGN</sequence>
<proteinExistence type="predicted"/>
<organism evidence="2 3">
    <name type="scientific">Daphnia magna</name>
    <dbReference type="NCBI Taxonomy" id="35525"/>
    <lineage>
        <taxon>Eukaryota</taxon>
        <taxon>Metazoa</taxon>
        <taxon>Ecdysozoa</taxon>
        <taxon>Arthropoda</taxon>
        <taxon>Crustacea</taxon>
        <taxon>Branchiopoda</taxon>
        <taxon>Diplostraca</taxon>
        <taxon>Cladocera</taxon>
        <taxon>Anomopoda</taxon>
        <taxon>Daphniidae</taxon>
        <taxon>Daphnia</taxon>
    </lineage>
</organism>
<gene>
    <name evidence="2" type="ORF">OUZ56_025195</name>
</gene>
<name>A0ABQ9ZJ49_9CRUS</name>
<evidence type="ECO:0000313" key="3">
    <source>
        <dbReference type="Proteomes" id="UP001234178"/>
    </source>
</evidence>
<evidence type="ECO:0000256" key="1">
    <source>
        <dbReference type="SAM" id="MobiDB-lite"/>
    </source>
</evidence>
<accession>A0ABQ9ZJ49</accession>